<gene>
    <name evidence="6" type="ORF">BJY18_006534</name>
</gene>
<dbReference type="InterPro" id="IPR009057">
    <property type="entry name" value="Homeodomain-like_sf"/>
</dbReference>
<name>A0A840J5R1_9PSEU</name>
<dbReference type="Pfam" id="PF16859">
    <property type="entry name" value="TetR_C_11"/>
    <property type="match status" value="1"/>
</dbReference>
<dbReference type="EMBL" id="JACHMG010000001">
    <property type="protein sequence ID" value="MBB4689049.1"/>
    <property type="molecule type" value="Genomic_DNA"/>
</dbReference>
<dbReference type="PANTHER" id="PTHR30055">
    <property type="entry name" value="HTH-TYPE TRANSCRIPTIONAL REGULATOR RUTR"/>
    <property type="match status" value="1"/>
</dbReference>
<dbReference type="InterPro" id="IPR036271">
    <property type="entry name" value="Tet_transcr_reg_TetR-rel_C_sf"/>
</dbReference>
<dbReference type="RefSeq" id="WP_184783645.1">
    <property type="nucleotide sequence ID" value="NZ_JACHMG010000001.1"/>
</dbReference>
<dbReference type="Gene3D" id="1.10.10.60">
    <property type="entry name" value="Homeodomain-like"/>
    <property type="match status" value="1"/>
</dbReference>
<evidence type="ECO:0000313" key="6">
    <source>
        <dbReference type="EMBL" id="MBB4689049.1"/>
    </source>
</evidence>
<feature type="domain" description="HTH tetR-type" evidence="5">
    <location>
        <begin position="8"/>
        <end position="68"/>
    </location>
</feature>
<feature type="DNA-binding region" description="H-T-H motif" evidence="4">
    <location>
        <begin position="31"/>
        <end position="50"/>
    </location>
</feature>
<dbReference type="InterPro" id="IPR001647">
    <property type="entry name" value="HTH_TetR"/>
</dbReference>
<evidence type="ECO:0000256" key="3">
    <source>
        <dbReference type="ARBA" id="ARBA00023163"/>
    </source>
</evidence>
<dbReference type="InterPro" id="IPR023772">
    <property type="entry name" value="DNA-bd_HTH_TetR-type_CS"/>
</dbReference>
<dbReference type="GO" id="GO:0000976">
    <property type="term" value="F:transcription cis-regulatory region binding"/>
    <property type="evidence" value="ECO:0007669"/>
    <property type="project" value="TreeGrafter"/>
</dbReference>
<comment type="caution">
    <text evidence="6">The sequence shown here is derived from an EMBL/GenBank/DDBJ whole genome shotgun (WGS) entry which is preliminary data.</text>
</comment>
<keyword evidence="1" id="KW-0805">Transcription regulation</keyword>
<dbReference type="AlphaFoldDB" id="A0A840J5R1"/>
<dbReference type="GO" id="GO:0003700">
    <property type="term" value="F:DNA-binding transcription factor activity"/>
    <property type="evidence" value="ECO:0007669"/>
    <property type="project" value="TreeGrafter"/>
</dbReference>
<evidence type="ECO:0000313" key="7">
    <source>
        <dbReference type="Proteomes" id="UP000581769"/>
    </source>
</evidence>
<accession>A0A840J5R1</accession>
<reference evidence="6 7" key="1">
    <citation type="submission" date="2020-08" db="EMBL/GenBank/DDBJ databases">
        <title>Sequencing the genomes of 1000 actinobacteria strains.</title>
        <authorList>
            <person name="Klenk H.-P."/>
        </authorList>
    </citation>
    <scope>NUCLEOTIDE SEQUENCE [LARGE SCALE GENOMIC DNA]</scope>
    <source>
        <strain evidence="6 7">DSM 45859</strain>
    </source>
</reference>
<dbReference type="Proteomes" id="UP000581769">
    <property type="component" value="Unassembled WGS sequence"/>
</dbReference>
<organism evidence="6 7">
    <name type="scientific">Amycolatopsis jiangsuensis</name>
    <dbReference type="NCBI Taxonomy" id="1181879"/>
    <lineage>
        <taxon>Bacteria</taxon>
        <taxon>Bacillati</taxon>
        <taxon>Actinomycetota</taxon>
        <taxon>Actinomycetes</taxon>
        <taxon>Pseudonocardiales</taxon>
        <taxon>Pseudonocardiaceae</taxon>
        <taxon>Amycolatopsis</taxon>
    </lineage>
</organism>
<keyword evidence="2 4" id="KW-0238">DNA-binding</keyword>
<keyword evidence="3" id="KW-0804">Transcription</keyword>
<evidence type="ECO:0000256" key="1">
    <source>
        <dbReference type="ARBA" id="ARBA00023015"/>
    </source>
</evidence>
<evidence type="ECO:0000259" key="5">
    <source>
        <dbReference type="PROSITE" id="PS50977"/>
    </source>
</evidence>
<keyword evidence="7" id="KW-1185">Reference proteome</keyword>
<sequence>MAGRPRDPDLEKRLLAAAWARLADEGYDSLSLARVAADAGAHRTDVYRRWPAKARLVTAALAEHLPPIPDVDTGSLYSDLRACLDGLAAAWSAPWIDGLIGLLADLRHDSVAAEAFHEMAQRRGRPMWTAITRAVERGEIAGTPERPLAADLLEGPLMHRQMLTRQPITSEDLDLIAQSVHRLLTGTLVTG</sequence>
<proteinExistence type="predicted"/>
<evidence type="ECO:0000256" key="4">
    <source>
        <dbReference type="PROSITE-ProRule" id="PRU00335"/>
    </source>
</evidence>
<dbReference type="InterPro" id="IPR011075">
    <property type="entry name" value="TetR_C"/>
</dbReference>
<evidence type="ECO:0000256" key="2">
    <source>
        <dbReference type="ARBA" id="ARBA00023125"/>
    </source>
</evidence>
<dbReference type="PANTHER" id="PTHR30055:SF148">
    <property type="entry name" value="TETR-FAMILY TRANSCRIPTIONAL REGULATOR"/>
    <property type="match status" value="1"/>
</dbReference>
<dbReference type="SUPFAM" id="SSF48498">
    <property type="entry name" value="Tetracyclin repressor-like, C-terminal domain"/>
    <property type="match status" value="1"/>
</dbReference>
<dbReference type="PROSITE" id="PS01081">
    <property type="entry name" value="HTH_TETR_1"/>
    <property type="match status" value="1"/>
</dbReference>
<dbReference type="PROSITE" id="PS50977">
    <property type="entry name" value="HTH_TETR_2"/>
    <property type="match status" value="1"/>
</dbReference>
<protein>
    <submittedName>
        <fullName evidence="6">AcrR family transcriptional regulator</fullName>
    </submittedName>
</protein>
<dbReference type="Gene3D" id="1.10.357.10">
    <property type="entry name" value="Tetracycline Repressor, domain 2"/>
    <property type="match status" value="1"/>
</dbReference>
<dbReference type="SUPFAM" id="SSF46689">
    <property type="entry name" value="Homeodomain-like"/>
    <property type="match status" value="1"/>
</dbReference>
<dbReference type="InterPro" id="IPR050109">
    <property type="entry name" value="HTH-type_TetR-like_transc_reg"/>
</dbReference>
<dbReference type="Pfam" id="PF00440">
    <property type="entry name" value="TetR_N"/>
    <property type="match status" value="1"/>
</dbReference>